<dbReference type="Pfam" id="PF13410">
    <property type="entry name" value="GST_C_2"/>
    <property type="match status" value="1"/>
</dbReference>
<keyword evidence="4" id="KW-1185">Reference proteome</keyword>
<evidence type="ECO:0000259" key="2">
    <source>
        <dbReference type="PROSITE" id="PS50405"/>
    </source>
</evidence>
<dbReference type="CDD" id="cd00570">
    <property type="entry name" value="GST_N_family"/>
    <property type="match status" value="1"/>
</dbReference>
<dbReference type="HOGENOM" id="CLU_011226_5_3_6"/>
<dbReference type="InterPro" id="IPR036282">
    <property type="entry name" value="Glutathione-S-Trfase_C_sf"/>
</dbReference>
<dbReference type="PANTHER" id="PTHR44051">
    <property type="entry name" value="GLUTATHIONE S-TRANSFERASE-RELATED"/>
    <property type="match status" value="1"/>
</dbReference>
<protein>
    <submittedName>
        <fullName evidence="3">Glutathione S-transferase domain-containing protein</fullName>
    </submittedName>
</protein>
<dbReference type="Pfam" id="PF13417">
    <property type="entry name" value="GST_N_3"/>
    <property type="match status" value="1"/>
</dbReference>
<dbReference type="InterPro" id="IPR004045">
    <property type="entry name" value="Glutathione_S-Trfase_N"/>
</dbReference>
<dbReference type="PROSITE" id="PS50405">
    <property type="entry name" value="GST_CTER"/>
    <property type="match status" value="1"/>
</dbReference>
<reference evidence="3 4" key="1">
    <citation type="journal article" date="2012" name="J. Bacteriol.">
        <title>Genome sequence of an alkane-degrading bacterium, Alcanivorax pacificus type strain W11-5, isolated from deep sea sediment.</title>
        <authorList>
            <person name="Lai Q."/>
            <person name="Shao Z."/>
        </authorList>
    </citation>
    <scope>NUCLEOTIDE SEQUENCE [LARGE SCALE GENOMIC DNA]</scope>
    <source>
        <strain evidence="3 4">W11-5</strain>
    </source>
</reference>
<accession>A0A0B4XJP9</accession>
<dbReference type="PANTHER" id="PTHR44051:SF9">
    <property type="entry name" value="GLUTATHIONE S-TRANSFERASE 1"/>
    <property type="match status" value="1"/>
</dbReference>
<dbReference type="SFLD" id="SFLDS00019">
    <property type="entry name" value="Glutathione_Transferase_(cytos"/>
    <property type="match status" value="1"/>
</dbReference>
<name>A0A0B4XJP9_9GAMM</name>
<keyword evidence="3" id="KW-0808">Transferase</keyword>
<dbReference type="InterPro" id="IPR010987">
    <property type="entry name" value="Glutathione-S-Trfase_C-like"/>
</dbReference>
<dbReference type="SUPFAM" id="SSF47616">
    <property type="entry name" value="GST C-terminal domain-like"/>
    <property type="match status" value="1"/>
</dbReference>
<dbReference type="Gene3D" id="3.40.30.10">
    <property type="entry name" value="Glutaredoxin"/>
    <property type="match status" value="1"/>
</dbReference>
<organism evidence="3 4">
    <name type="scientific">Isoalcanivorax pacificus W11-5</name>
    <dbReference type="NCBI Taxonomy" id="391936"/>
    <lineage>
        <taxon>Bacteria</taxon>
        <taxon>Pseudomonadati</taxon>
        <taxon>Pseudomonadota</taxon>
        <taxon>Gammaproteobacteria</taxon>
        <taxon>Oceanospirillales</taxon>
        <taxon>Alcanivoracaceae</taxon>
        <taxon>Isoalcanivorax</taxon>
    </lineage>
</organism>
<evidence type="ECO:0000259" key="1">
    <source>
        <dbReference type="PROSITE" id="PS50404"/>
    </source>
</evidence>
<dbReference type="KEGG" id="apac:S7S_01855"/>
<sequence>MSLTLYAHPLSSYCQKALIALYENDIPFVWKLLAPGDNAVMAELAAHWPLRKFPVLVDGERPVREASIIIEYLAIHYPGAVSLIPADAAQALEVRFMDRFFDNYVSTPQQRVVVDTLRGDGQRDPAGVADARQVLDTAYGRLEGVMRSRTWAAGEAFSMADCAAAPALFYAHWTHPIPARCEAVHAYRQRLLARPSFARAVEEARPYRHLFPLPIPVEEA</sequence>
<feature type="domain" description="GST N-terminal" evidence="1">
    <location>
        <begin position="1"/>
        <end position="81"/>
    </location>
</feature>
<dbReference type="AlphaFoldDB" id="A0A0B4XJP9"/>
<dbReference type="SFLD" id="SFLDG00358">
    <property type="entry name" value="Main_(cytGST)"/>
    <property type="match status" value="1"/>
</dbReference>
<dbReference type="CDD" id="cd00299">
    <property type="entry name" value="GST_C_family"/>
    <property type="match status" value="1"/>
</dbReference>
<dbReference type="InterPro" id="IPR040079">
    <property type="entry name" value="Glutathione_S-Trfase"/>
</dbReference>
<dbReference type="SUPFAM" id="SSF52833">
    <property type="entry name" value="Thioredoxin-like"/>
    <property type="match status" value="1"/>
</dbReference>
<proteinExistence type="predicted"/>
<dbReference type="InterPro" id="IPR036249">
    <property type="entry name" value="Thioredoxin-like_sf"/>
</dbReference>
<evidence type="ECO:0000313" key="4">
    <source>
        <dbReference type="Proteomes" id="UP000006764"/>
    </source>
</evidence>
<evidence type="ECO:0000313" key="3">
    <source>
        <dbReference type="EMBL" id="AJD46793.1"/>
    </source>
</evidence>
<dbReference type="Gene3D" id="1.20.1050.10">
    <property type="match status" value="1"/>
</dbReference>
<gene>
    <name evidence="3" type="ORF">S7S_01855</name>
</gene>
<dbReference type="OrthoDB" id="9782992at2"/>
<dbReference type="PROSITE" id="PS50404">
    <property type="entry name" value="GST_NTER"/>
    <property type="match status" value="1"/>
</dbReference>
<feature type="domain" description="GST C-terminal" evidence="2">
    <location>
        <begin position="87"/>
        <end position="210"/>
    </location>
</feature>
<dbReference type="Proteomes" id="UP000006764">
    <property type="component" value="Chromosome"/>
</dbReference>
<dbReference type="RefSeq" id="WP_041025887.1">
    <property type="nucleotide sequence ID" value="NZ_CP004387.1"/>
</dbReference>
<dbReference type="STRING" id="391936.S7S_01855"/>
<dbReference type="EMBL" id="CP004387">
    <property type="protein sequence ID" value="AJD46793.1"/>
    <property type="molecule type" value="Genomic_DNA"/>
</dbReference>
<dbReference type="GO" id="GO:0016740">
    <property type="term" value="F:transferase activity"/>
    <property type="evidence" value="ECO:0007669"/>
    <property type="project" value="UniProtKB-KW"/>
</dbReference>